<dbReference type="GO" id="GO:0046872">
    <property type="term" value="F:metal ion binding"/>
    <property type="evidence" value="ECO:0007669"/>
    <property type="project" value="UniProtKB-KW"/>
</dbReference>
<dbReference type="GO" id="GO:0002953">
    <property type="term" value="F:5'-deoxynucleotidase activity"/>
    <property type="evidence" value="ECO:0007669"/>
    <property type="project" value="InterPro"/>
</dbReference>
<keyword evidence="2 4" id="KW-0378">Hydrolase</keyword>
<evidence type="ECO:0000256" key="1">
    <source>
        <dbReference type="ARBA" id="ARBA00022723"/>
    </source>
</evidence>
<dbReference type="Proteomes" id="UP000588017">
    <property type="component" value="Unassembled WGS sequence"/>
</dbReference>
<dbReference type="AlphaFoldDB" id="A0A841KA58"/>
<name>A0A841KA58_9HYPH</name>
<comment type="caution">
    <text evidence="4">The sequence shown here is derived from an EMBL/GenBank/DDBJ whole genome shotgun (WGS) entry which is preliminary data.</text>
</comment>
<keyword evidence="1" id="KW-0479">Metal-binding</keyword>
<dbReference type="RefSeq" id="WP_183331917.1">
    <property type="nucleotide sequence ID" value="NZ_BMHX01000001.1"/>
</dbReference>
<evidence type="ECO:0000313" key="4">
    <source>
        <dbReference type="EMBL" id="MBB6166906.1"/>
    </source>
</evidence>
<sequence>MQPAIDDDRLRGIIDFIQAAERLKDTLRSGRTSGGRAESSAEHSWRLCLLVMLFEKELAGCDLLRLLKLCIVHDLGEAISGDIPAIVQRGDDGKAVRERAAMAQLCAPLPADLRQDILALWDEYDAAATPEAILAKGFDKLETMLQHTVGRNPAGFDYAFNLAYGLQHTARHPLLSQIRAMVDEATRARMRMARHHPDA</sequence>
<dbReference type="InterPro" id="IPR039356">
    <property type="entry name" value="YfbR/HDDC2"/>
</dbReference>
<dbReference type="Pfam" id="PF13023">
    <property type="entry name" value="HD_3"/>
    <property type="match status" value="1"/>
</dbReference>
<evidence type="ECO:0000259" key="3">
    <source>
        <dbReference type="Pfam" id="PF13023"/>
    </source>
</evidence>
<dbReference type="PANTHER" id="PTHR11845:SF13">
    <property type="entry name" value="5'-DEOXYNUCLEOTIDASE HDDC2"/>
    <property type="match status" value="1"/>
</dbReference>
<dbReference type="InterPro" id="IPR006674">
    <property type="entry name" value="HD_domain"/>
</dbReference>
<gene>
    <name evidence="4" type="ORF">HNQ73_000514</name>
</gene>
<proteinExistence type="predicted"/>
<dbReference type="Gene3D" id="1.10.3210.10">
    <property type="entry name" value="Hypothetical protein af1432"/>
    <property type="match status" value="1"/>
</dbReference>
<organism evidence="4 5">
    <name type="scientific">Chelatococcus composti</name>
    <dbReference type="NCBI Taxonomy" id="1743235"/>
    <lineage>
        <taxon>Bacteria</taxon>
        <taxon>Pseudomonadati</taxon>
        <taxon>Pseudomonadota</taxon>
        <taxon>Alphaproteobacteria</taxon>
        <taxon>Hyphomicrobiales</taxon>
        <taxon>Chelatococcaceae</taxon>
        <taxon>Chelatococcus</taxon>
    </lineage>
</organism>
<protein>
    <submittedName>
        <fullName evidence="4">Putative hydrolase of HD superfamily</fullName>
    </submittedName>
</protein>
<dbReference type="GO" id="GO:0005737">
    <property type="term" value="C:cytoplasm"/>
    <property type="evidence" value="ECO:0007669"/>
    <property type="project" value="TreeGrafter"/>
</dbReference>
<keyword evidence="5" id="KW-1185">Reference proteome</keyword>
<evidence type="ECO:0000256" key="2">
    <source>
        <dbReference type="ARBA" id="ARBA00022801"/>
    </source>
</evidence>
<evidence type="ECO:0000313" key="5">
    <source>
        <dbReference type="Proteomes" id="UP000588017"/>
    </source>
</evidence>
<reference evidence="4 5" key="1">
    <citation type="submission" date="2020-08" db="EMBL/GenBank/DDBJ databases">
        <title>Genomic Encyclopedia of Type Strains, Phase IV (KMG-IV): sequencing the most valuable type-strain genomes for metagenomic binning, comparative biology and taxonomic classification.</title>
        <authorList>
            <person name="Goeker M."/>
        </authorList>
    </citation>
    <scope>NUCLEOTIDE SEQUENCE [LARGE SCALE GENOMIC DNA]</scope>
    <source>
        <strain evidence="4 5">DSM 101465</strain>
    </source>
</reference>
<dbReference type="EMBL" id="JACHEH010000001">
    <property type="protein sequence ID" value="MBB6166906.1"/>
    <property type="molecule type" value="Genomic_DNA"/>
</dbReference>
<feature type="domain" description="HD" evidence="3">
    <location>
        <begin position="20"/>
        <end position="172"/>
    </location>
</feature>
<dbReference type="PANTHER" id="PTHR11845">
    <property type="entry name" value="5'-DEOXYNUCLEOTIDASE HDDC2"/>
    <property type="match status" value="1"/>
</dbReference>
<dbReference type="SUPFAM" id="SSF109604">
    <property type="entry name" value="HD-domain/PDEase-like"/>
    <property type="match status" value="1"/>
</dbReference>
<accession>A0A841KA58</accession>